<gene>
    <name evidence="3" type="ORF">L2725_03730</name>
</gene>
<dbReference type="PANTHER" id="PTHR10579:SF43">
    <property type="entry name" value="ZINC FINGER (C3HC4-TYPE RING FINGER) FAMILY PROTEIN"/>
    <property type="match status" value="1"/>
</dbReference>
<comment type="caution">
    <text evidence="3">The sequence shown here is derived from an EMBL/GenBank/DDBJ whole genome shotgun (WGS) entry which is preliminary data.</text>
</comment>
<dbReference type="Pfam" id="PF00092">
    <property type="entry name" value="VWA"/>
    <property type="match status" value="1"/>
</dbReference>
<dbReference type="Pfam" id="PF12034">
    <property type="entry name" value="YfbK_C"/>
    <property type="match status" value="1"/>
</dbReference>
<evidence type="ECO:0000259" key="2">
    <source>
        <dbReference type="PROSITE" id="PS50234"/>
    </source>
</evidence>
<organism evidence="3 4">
    <name type="scientific">Shewanella corallii</name>
    <dbReference type="NCBI Taxonomy" id="560080"/>
    <lineage>
        <taxon>Bacteria</taxon>
        <taxon>Pseudomonadati</taxon>
        <taxon>Pseudomonadota</taxon>
        <taxon>Gammaproteobacteria</taxon>
        <taxon>Alteromonadales</taxon>
        <taxon>Shewanellaceae</taxon>
        <taxon>Shewanella</taxon>
    </lineage>
</organism>
<dbReference type="InterPro" id="IPR021908">
    <property type="entry name" value="YfbK_C"/>
</dbReference>
<dbReference type="Pfam" id="PF12450">
    <property type="entry name" value="vWF_A"/>
    <property type="match status" value="1"/>
</dbReference>
<dbReference type="InterPro" id="IPR051266">
    <property type="entry name" value="CLCR"/>
</dbReference>
<dbReference type="InterPro" id="IPR022156">
    <property type="entry name" value="Uncharacterised_YfbK_N"/>
</dbReference>
<feature type="region of interest" description="Disordered" evidence="1">
    <location>
        <begin position="29"/>
        <end position="49"/>
    </location>
</feature>
<evidence type="ECO:0000313" key="4">
    <source>
        <dbReference type="Proteomes" id="UP001202831"/>
    </source>
</evidence>
<protein>
    <submittedName>
        <fullName evidence="3">von Willebrand factor type A domain-containing protein</fullName>
    </submittedName>
</protein>
<keyword evidence="4" id="KW-1185">Reference proteome</keyword>
<sequence>MKKINIWPGSGLPLISIVTLALLTACSPGRDNDPQTRPASSESNRDQSAHEVTLAEVEAAPVQATAQKKARIADYHVQGMSMDMAMQAHILPPPVVGRPEVSREELQRQEPGTVIATRQQPLSTFAVDVDTGSYSLLRSYLQQGRLLPPGTVRTEEMVNYFEYEVQGDRISDEKFTLATELAPSPYNSGKQLLKVQLATQSMPMEELPGANLVFLVDVSGSMQDANKLPLLQQSMRMLAKQLDSDDRVSLVTYAGSSRVVFEGIAGDSPSLDAGIAALTAGGSTHGSAGIRDAYRLAKAHFIADGINRVILATDGDFNVGVTDKAALLDIISQGKQSDVFLSVLGFGRGNLQEHTLEQLADKGNGHYAYIDNFSEGRKVLVNQLSSSLAVIAREVKLQLEFNPALVAEYRLIGYENRQLNRADFNNDKVDGGEVGAGHQVTALYELALVNGRRDMDPLRYGGQGDDSGPDHDELAFVKLRYQPPQGGQSKLLTKAVSWGTAYESLSQTSQDMRFAAAVAGLGQLLNGGTYIGNADYGDMIALANSAVGQDTWGYRREFINLALSAQALALIEAPALSQHTVTPEPGAYP</sequence>
<dbReference type="PANTHER" id="PTHR10579">
    <property type="entry name" value="CALCIUM-ACTIVATED CHLORIDE CHANNEL REGULATOR"/>
    <property type="match status" value="1"/>
</dbReference>
<evidence type="ECO:0000256" key="1">
    <source>
        <dbReference type="SAM" id="MobiDB-lite"/>
    </source>
</evidence>
<dbReference type="Gene3D" id="3.40.50.410">
    <property type="entry name" value="von Willebrand factor, type A domain"/>
    <property type="match status" value="1"/>
</dbReference>
<dbReference type="EMBL" id="JAKIKT010000001">
    <property type="protein sequence ID" value="MCL2912895.1"/>
    <property type="molecule type" value="Genomic_DNA"/>
</dbReference>
<evidence type="ECO:0000313" key="3">
    <source>
        <dbReference type="EMBL" id="MCL2912895.1"/>
    </source>
</evidence>
<dbReference type="RefSeq" id="WP_249247699.1">
    <property type="nucleotide sequence ID" value="NZ_JAKIKT010000001.1"/>
</dbReference>
<dbReference type="InterPro" id="IPR002035">
    <property type="entry name" value="VWF_A"/>
</dbReference>
<name>A0ABT0N478_9GAMM</name>
<accession>A0ABT0N478</accession>
<dbReference type="SUPFAM" id="SSF53300">
    <property type="entry name" value="vWA-like"/>
    <property type="match status" value="1"/>
</dbReference>
<dbReference type="PROSITE" id="PS50234">
    <property type="entry name" value="VWFA"/>
    <property type="match status" value="1"/>
</dbReference>
<dbReference type="SMART" id="SM00327">
    <property type="entry name" value="VWA"/>
    <property type="match status" value="1"/>
</dbReference>
<proteinExistence type="predicted"/>
<dbReference type="InterPro" id="IPR036465">
    <property type="entry name" value="vWFA_dom_sf"/>
</dbReference>
<dbReference type="Proteomes" id="UP001202831">
    <property type="component" value="Unassembled WGS sequence"/>
</dbReference>
<feature type="domain" description="VWFA" evidence="2">
    <location>
        <begin position="211"/>
        <end position="388"/>
    </location>
</feature>
<dbReference type="PROSITE" id="PS51257">
    <property type="entry name" value="PROKAR_LIPOPROTEIN"/>
    <property type="match status" value="1"/>
</dbReference>
<reference evidence="3 4" key="1">
    <citation type="submission" date="2022-01" db="EMBL/GenBank/DDBJ databases">
        <title>Whole genome-based taxonomy of the Shewanellaceae.</title>
        <authorList>
            <person name="Martin-Rodriguez A.J."/>
        </authorList>
    </citation>
    <scope>NUCLEOTIDE SEQUENCE [LARGE SCALE GENOMIC DNA]</scope>
    <source>
        <strain evidence="3 4">DSM 21332</strain>
    </source>
</reference>